<proteinExistence type="inferred from homology"/>
<dbReference type="PANTHER" id="PTHR33398:SF1">
    <property type="entry name" value="SMALL RIBOSOMAL SUBUNIT PROTEIN BS20C"/>
    <property type="match status" value="1"/>
</dbReference>
<evidence type="ECO:0000256" key="6">
    <source>
        <dbReference type="ARBA" id="ARBA00035136"/>
    </source>
</evidence>
<dbReference type="HAMAP" id="MF_00500">
    <property type="entry name" value="Ribosomal_bS20"/>
    <property type="match status" value="1"/>
</dbReference>
<dbReference type="PANTHER" id="PTHR33398">
    <property type="entry name" value="30S RIBOSOMAL PROTEIN S20"/>
    <property type="match status" value="1"/>
</dbReference>
<name>A0A8J6IWC4_9FIRM</name>
<dbReference type="GO" id="GO:0005829">
    <property type="term" value="C:cytosol"/>
    <property type="evidence" value="ECO:0007669"/>
    <property type="project" value="TreeGrafter"/>
</dbReference>
<gene>
    <name evidence="7 8" type="primary">rpsT</name>
    <name evidence="8" type="ORF">H8S55_08920</name>
</gene>
<dbReference type="AlphaFoldDB" id="A0A8J6IWC4"/>
<comment type="caution">
    <text evidence="8">The sequence shown here is derived from an EMBL/GenBank/DDBJ whole genome shotgun (WGS) entry which is preliminary data.</text>
</comment>
<evidence type="ECO:0000256" key="2">
    <source>
        <dbReference type="ARBA" id="ARBA00022730"/>
    </source>
</evidence>
<dbReference type="NCBIfam" id="TIGR00029">
    <property type="entry name" value="S20"/>
    <property type="match status" value="1"/>
</dbReference>
<dbReference type="GO" id="GO:0006412">
    <property type="term" value="P:translation"/>
    <property type="evidence" value="ECO:0007669"/>
    <property type="project" value="UniProtKB-UniRule"/>
</dbReference>
<evidence type="ECO:0000313" key="8">
    <source>
        <dbReference type="EMBL" id="MBC5717439.1"/>
    </source>
</evidence>
<accession>A0A8J6IWC4</accession>
<keyword evidence="2 7" id="KW-0699">rRNA-binding</keyword>
<keyword evidence="9" id="KW-1185">Reference proteome</keyword>
<dbReference type="GO" id="GO:0070181">
    <property type="term" value="F:small ribosomal subunit rRNA binding"/>
    <property type="evidence" value="ECO:0007669"/>
    <property type="project" value="TreeGrafter"/>
</dbReference>
<dbReference type="RefSeq" id="WP_147563347.1">
    <property type="nucleotide sequence ID" value="NZ_JACOPN010000005.1"/>
</dbReference>
<comment type="function">
    <text evidence="7">Binds directly to 16S ribosomal RNA.</text>
</comment>
<organism evidence="8 9">
    <name type="scientific">Flintibacter faecis</name>
    <dbReference type="NCBI Taxonomy" id="2763047"/>
    <lineage>
        <taxon>Bacteria</taxon>
        <taxon>Bacillati</taxon>
        <taxon>Bacillota</taxon>
        <taxon>Clostridia</taxon>
        <taxon>Eubacteriales</taxon>
        <taxon>Flintibacter</taxon>
    </lineage>
</organism>
<dbReference type="GO" id="GO:0003735">
    <property type="term" value="F:structural constituent of ribosome"/>
    <property type="evidence" value="ECO:0007669"/>
    <property type="project" value="InterPro"/>
</dbReference>
<evidence type="ECO:0000256" key="3">
    <source>
        <dbReference type="ARBA" id="ARBA00022884"/>
    </source>
</evidence>
<protein>
    <recommendedName>
        <fullName evidence="6 7">Small ribosomal subunit protein bS20</fullName>
    </recommendedName>
</protein>
<sequence length="87" mass="9279">MPNIKSAKKRVLVSQTKAAQNKAAKSALKTELKKFDTAVAEGNRSEADVAYKVAVKAVDQAAAKGLLHKKNAANKKSSMTIKLNKLA</sequence>
<dbReference type="InterPro" id="IPR002583">
    <property type="entry name" value="Ribosomal_bS20"/>
</dbReference>
<evidence type="ECO:0000256" key="7">
    <source>
        <dbReference type="HAMAP-Rule" id="MF_00500"/>
    </source>
</evidence>
<comment type="similarity">
    <text evidence="1 7">Belongs to the bacterial ribosomal protein bS20 family.</text>
</comment>
<evidence type="ECO:0000256" key="5">
    <source>
        <dbReference type="ARBA" id="ARBA00023274"/>
    </source>
</evidence>
<evidence type="ECO:0000313" key="9">
    <source>
        <dbReference type="Proteomes" id="UP000602260"/>
    </source>
</evidence>
<dbReference type="GO" id="GO:0015935">
    <property type="term" value="C:small ribosomal subunit"/>
    <property type="evidence" value="ECO:0007669"/>
    <property type="project" value="TreeGrafter"/>
</dbReference>
<keyword evidence="4 7" id="KW-0689">Ribosomal protein</keyword>
<dbReference type="Proteomes" id="UP000602260">
    <property type="component" value="Unassembled WGS sequence"/>
</dbReference>
<dbReference type="InterPro" id="IPR036510">
    <property type="entry name" value="Ribosomal_bS20_sf"/>
</dbReference>
<keyword evidence="3 7" id="KW-0694">RNA-binding</keyword>
<dbReference type="Gene3D" id="1.20.58.110">
    <property type="entry name" value="Ribosomal protein S20"/>
    <property type="match status" value="1"/>
</dbReference>
<dbReference type="SUPFAM" id="SSF46992">
    <property type="entry name" value="Ribosomal protein S20"/>
    <property type="match status" value="1"/>
</dbReference>
<evidence type="ECO:0000256" key="1">
    <source>
        <dbReference type="ARBA" id="ARBA00007634"/>
    </source>
</evidence>
<dbReference type="EMBL" id="JACOPN010000005">
    <property type="protein sequence ID" value="MBC5717439.1"/>
    <property type="molecule type" value="Genomic_DNA"/>
</dbReference>
<evidence type="ECO:0000256" key="4">
    <source>
        <dbReference type="ARBA" id="ARBA00022980"/>
    </source>
</evidence>
<reference evidence="8" key="1">
    <citation type="submission" date="2020-08" db="EMBL/GenBank/DDBJ databases">
        <title>Genome public.</title>
        <authorList>
            <person name="Liu C."/>
            <person name="Sun Q."/>
        </authorList>
    </citation>
    <scope>NUCLEOTIDE SEQUENCE</scope>
    <source>
        <strain evidence="8">BX5</strain>
    </source>
</reference>
<keyword evidence="5 7" id="KW-0687">Ribonucleoprotein</keyword>
<dbReference type="Pfam" id="PF01649">
    <property type="entry name" value="Ribosomal_S20p"/>
    <property type="match status" value="1"/>
</dbReference>